<evidence type="ECO:0000313" key="2">
    <source>
        <dbReference type="Proteomes" id="UP000249057"/>
    </source>
</evidence>
<dbReference type="EMBL" id="KZ825312">
    <property type="protein sequence ID" value="RAH50961.1"/>
    <property type="molecule type" value="Genomic_DNA"/>
</dbReference>
<gene>
    <name evidence="1" type="ORF">BO95DRAFT_427319</name>
</gene>
<keyword evidence="2" id="KW-1185">Reference proteome</keyword>
<protein>
    <submittedName>
        <fullName evidence="1">Uncharacterized protein</fullName>
    </submittedName>
</protein>
<accession>A0ACD1GNX4</accession>
<dbReference type="Proteomes" id="UP000249057">
    <property type="component" value="Unassembled WGS sequence"/>
</dbReference>
<sequence length="199" mass="22643">MAGKHWTGGNHKQRVLVVFVWLPVKHAKIVKVCMQSLLEGKQNLTDMQTGKPFLGISVRDTAQVQYSMPMMMANSAVDLKSIMTSTDNNSTRMRERLTQFSRFLNATEAVSIHPDVVGFFHGMHPRLLIYGRTVTQVAHYPLHSAFADRKHAFRMREVSSKTTEEHLSYLTNPTSADIAATFGKPYNQSQPYRSSHERY</sequence>
<name>A0ACD1GNX4_9EURO</name>
<organism evidence="1 2">
    <name type="scientific">Aspergillus brunneoviolaceus CBS 621.78</name>
    <dbReference type="NCBI Taxonomy" id="1450534"/>
    <lineage>
        <taxon>Eukaryota</taxon>
        <taxon>Fungi</taxon>
        <taxon>Dikarya</taxon>
        <taxon>Ascomycota</taxon>
        <taxon>Pezizomycotina</taxon>
        <taxon>Eurotiomycetes</taxon>
        <taxon>Eurotiomycetidae</taxon>
        <taxon>Eurotiales</taxon>
        <taxon>Aspergillaceae</taxon>
        <taxon>Aspergillus</taxon>
        <taxon>Aspergillus subgen. Circumdati</taxon>
    </lineage>
</organism>
<proteinExistence type="predicted"/>
<evidence type="ECO:0000313" key="1">
    <source>
        <dbReference type="EMBL" id="RAH50961.1"/>
    </source>
</evidence>
<reference evidence="1" key="1">
    <citation type="submission" date="2018-02" db="EMBL/GenBank/DDBJ databases">
        <title>The genomes of Aspergillus section Nigri reveals drivers in fungal speciation.</title>
        <authorList>
            <consortium name="DOE Joint Genome Institute"/>
            <person name="Vesth T.C."/>
            <person name="Nybo J."/>
            <person name="Theobald S."/>
            <person name="Brandl J."/>
            <person name="Frisvad J.C."/>
            <person name="Nielsen K.F."/>
            <person name="Lyhne E.K."/>
            <person name="Kogle M.E."/>
            <person name="Kuo A."/>
            <person name="Riley R."/>
            <person name="Clum A."/>
            <person name="Nolan M."/>
            <person name="Lipzen A."/>
            <person name="Salamov A."/>
            <person name="Henrissat B."/>
            <person name="Wiebenga A."/>
            <person name="De vries R.P."/>
            <person name="Grigoriev I.V."/>
            <person name="Mortensen U.H."/>
            <person name="Andersen M.R."/>
            <person name="Baker S.E."/>
        </authorList>
    </citation>
    <scope>NUCLEOTIDE SEQUENCE</scope>
    <source>
        <strain evidence="1">CBS 621.78</strain>
    </source>
</reference>